<evidence type="ECO:0000256" key="1">
    <source>
        <dbReference type="SAM" id="MobiDB-lite"/>
    </source>
</evidence>
<dbReference type="RefSeq" id="WP_213171204.1">
    <property type="nucleotide sequence ID" value="NZ_CP070496.1"/>
</dbReference>
<keyword evidence="3" id="KW-1185">Reference proteome</keyword>
<accession>A0A895XN49</accession>
<feature type="compositionally biased region" description="Basic and acidic residues" evidence="1">
    <location>
        <begin position="178"/>
        <end position="204"/>
    </location>
</feature>
<evidence type="ECO:0000313" key="2">
    <source>
        <dbReference type="EMBL" id="QSB05202.1"/>
    </source>
</evidence>
<feature type="compositionally biased region" description="Basic and acidic residues" evidence="1">
    <location>
        <begin position="211"/>
        <end position="222"/>
    </location>
</feature>
<evidence type="ECO:0000313" key="3">
    <source>
        <dbReference type="Proteomes" id="UP000662939"/>
    </source>
</evidence>
<feature type="region of interest" description="Disordered" evidence="1">
    <location>
        <begin position="97"/>
        <end position="233"/>
    </location>
</feature>
<organism evidence="2 3">
    <name type="scientific">Natronoglycomyces albus</name>
    <dbReference type="NCBI Taxonomy" id="2811108"/>
    <lineage>
        <taxon>Bacteria</taxon>
        <taxon>Bacillati</taxon>
        <taxon>Actinomycetota</taxon>
        <taxon>Actinomycetes</taxon>
        <taxon>Glycomycetales</taxon>
        <taxon>Glycomycetaceae</taxon>
        <taxon>Natronoglycomyces</taxon>
    </lineage>
</organism>
<gene>
    <name evidence="2" type="ORF">JQS30_15820</name>
</gene>
<protein>
    <submittedName>
        <fullName evidence="2">Uncharacterized protein</fullName>
    </submittedName>
</protein>
<dbReference type="EMBL" id="CP070496">
    <property type="protein sequence ID" value="QSB05202.1"/>
    <property type="molecule type" value="Genomic_DNA"/>
</dbReference>
<reference evidence="2" key="1">
    <citation type="submission" date="2021-02" db="EMBL/GenBank/DDBJ databases">
        <title>Natronoglycomyces albus gen. nov., sp. nov, a haloalkaliphilic actinobacterium from a soda solonchak soil.</title>
        <authorList>
            <person name="Sorokin D.Y."/>
            <person name="Khijniak T.V."/>
            <person name="Zakharycheva A.P."/>
            <person name="Boueva O.V."/>
            <person name="Ariskina E.V."/>
            <person name="Hahnke R.L."/>
            <person name="Bunk B."/>
            <person name="Sproer C."/>
            <person name="Schumann P."/>
            <person name="Evtushenko L.I."/>
            <person name="Kublanov I.V."/>
        </authorList>
    </citation>
    <scope>NUCLEOTIDE SEQUENCE</scope>
    <source>
        <strain evidence="2">DSM 106290</strain>
    </source>
</reference>
<dbReference type="AlphaFoldDB" id="A0A895XN49"/>
<proteinExistence type="predicted"/>
<dbReference type="KEGG" id="nav:JQS30_15820"/>
<feature type="compositionally biased region" description="Basic and acidic residues" evidence="1">
    <location>
        <begin position="145"/>
        <end position="166"/>
    </location>
</feature>
<dbReference type="Proteomes" id="UP000662939">
    <property type="component" value="Chromosome"/>
</dbReference>
<feature type="compositionally biased region" description="Low complexity" evidence="1">
    <location>
        <begin position="97"/>
        <end position="113"/>
    </location>
</feature>
<feature type="compositionally biased region" description="Low complexity" evidence="1">
    <location>
        <begin position="167"/>
        <end position="176"/>
    </location>
</feature>
<name>A0A895XN49_9ACTN</name>
<sequence>MPAKTEVTIRVLILGSGKDAEHARQLAEDHAEVAIAARFTTTVTHMVVDETVKPSEPRLKKATDQGVPVMRLAAFKDLLGEADDTEVEAGPVVEDAPQAEEAAQEASSEAAAAEGDESKAAEGDTESAAIPEQAEAPSMEQDAEVESKTEADAVEAESKAESKPETAAEPEAAAESEAAEKVAVKEEAKPEVASEPAPEKEADVKAAASDKAVDESKPHEEASAETNGVDQPKAGFFAKVKALFGIGKK</sequence>